<sequence length="50" mass="5742">MDGKPSPSCNCARNGMFPKFLCNLIRECLQYGSYAFFLSKRLRTCGQLKF</sequence>
<organism evidence="1 2">
    <name type="scientific">Fimbriimonas ginsengisoli Gsoil 348</name>
    <dbReference type="NCBI Taxonomy" id="661478"/>
    <lineage>
        <taxon>Bacteria</taxon>
        <taxon>Bacillati</taxon>
        <taxon>Armatimonadota</taxon>
        <taxon>Fimbriimonadia</taxon>
        <taxon>Fimbriimonadales</taxon>
        <taxon>Fimbriimonadaceae</taxon>
        <taxon>Fimbriimonas</taxon>
    </lineage>
</organism>
<gene>
    <name evidence="1" type="ORF">OP10G_4230</name>
</gene>
<dbReference type="HOGENOM" id="CLU_3118074_0_0_0"/>
<dbReference type="Proteomes" id="UP000027982">
    <property type="component" value="Chromosome"/>
</dbReference>
<dbReference type="KEGG" id="fgi:OP10G_4230"/>
<reference evidence="1 2" key="1">
    <citation type="journal article" date="2014" name="PLoS ONE">
        <title>The first complete genome sequence of the class fimbriimonadia in the phylum armatimonadetes.</title>
        <authorList>
            <person name="Hu Z.Y."/>
            <person name="Wang Y.Z."/>
            <person name="Im W.T."/>
            <person name="Wang S.Y."/>
            <person name="Zhao G.P."/>
            <person name="Zheng H.J."/>
            <person name="Quan Z.X."/>
        </authorList>
    </citation>
    <scope>NUCLEOTIDE SEQUENCE [LARGE SCALE GENOMIC DNA]</scope>
    <source>
        <strain evidence="1">Gsoil 348</strain>
    </source>
</reference>
<dbReference type="EMBL" id="CP007139">
    <property type="protein sequence ID" value="AIE87598.1"/>
    <property type="molecule type" value="Genomic_DNA"/>
</dbReference>
<evidence type="ECO:0000313" key="1">
    <source>
        <dbReference type="EMBL" id="AIE87598.1"/>
    </source>
</evidence>
<keyword evidence="2" id="KW-1185">Reference proteome</keyword>
<evidence type="ECO:0000313" key="2">
    <source>
        <dbReference type="Proteomes" id="UP000027982"/>
    </source>
</evidence>
<dbReference type="AlphaFoldDB" id="A0A068NVS5"/>
<protein>
    <submittedName>
        <fullName evidence="1">Uncharacterized protein</fullName>
    </submittedName>
</protein>
<accession>A0A068NVS5</accession>
<proteinExistence type="predicted"/>
<name>A0A068NVS5_FIMGI</name>